<proteinExistence type="predicted"/>
<evidence type="ECO:0000313" key="2">
    <source>
        <dbReference type="Proteomes" id="UP000239340"/>
    </source>
</evidence>
<name>A0A2L0HDC4_RHIFR</name>
<dbReference type="AlphaFoldDB" id="A0A2L0HDC4"/>
<geneLocation type="plasmid" evidence="2">
    <name>psfrenxt3c</name>
</geneLocation>
<sequence>MAILQINAGRYRMFPIPLKFFWTGSDKWWKMLVSGAPDYEIENSIFVQLHW</sequence>
<keyword evidence="1" id="KW-0614">Plasmid</keyword>
<dbReference type="EMBL" id="CP024310">
    <property type="protein sequence ID" value="AUX79493.1"/>
    <property type="molecule type" value="Genomic_DNA"/>
</dbReference>
<dbReference type="Proteomes" id="UP000239340">
    <property type="component" value="Plasmid pSfreNXT3c"/>
</dbReference>
<protein>
    <submittedName>
        <fullName evidence="1">Uncharacterized protein</fullName>
    </submittedName>
</protein>
<evidence type="ECO:0000313" key="1">
    <source>
        <dbReference type="EMBL" id="AUX79493.1"/>
    </source>
</evidence>
<organism evidence="1 2">
    <name type="scientific">Rhizobium fredii</name>
    <name type="common">Sinorhizobium fredii</name>
    <dbReference type="NCBI Taxonomy" id="380"/>
    <lineage>
        <taxon>Bacteria</taxon>
        <taxon>Pseudomonadati</taxon>
        <taxon>Pseudomonadota</taxon>
        <taxon>Alphaproteobacteria</taxon>
        <taxon>Hyphomicrobiales</taxon>
        <taxon>Rhizobiaceae</taxon>
        <taxon>Sinorhizobium/Ensifer group</taxon>
        <taxon>Sinorhizobium</taxon>
    </lineage>
</organism>
<reference evidence="1 2" key="1">
    <citation type="submission" date="2017-10" db="EMBL/GenBank/DDBJ databases">
        <title>Analysis of the genome sequences of Rhizobium populations associated to common bean (phaseolus vulgaris).</title>
        <authorList>
            <person name="Bustos P."/>
            <person name="Santamaria R.I."/>
            <person name="Miranda-Sanchez F."/>
            <person name="Perez-Carrascal O."/>
            <person name="Juarez S."/>
            <person name="Lozano L."/>
            <person name="Martinez-Flores I."/>
            <person name="Vinuesa P."/>
            <person name="Martinez-Romero E."/>
            <person name="Cevallos M.A."/>
            <person name="Romero D."/>
            <person name="Davila G."/>
            <person name="Gonzalez V."/>
        </authorList>
    </citation>
    <scope>NUCLEOTIDE SEQUENCE [LARGE SCALE GENOMIC DNA]</scope>
    <source>
        <strain evidence="1 2">NXT3</strain>
        <plasmid evidence="2">Plasmid psfrenxt3c</plasmid>
    </source>
</reference>
<gene>
    <name evidence="1" type="ORF">NXT3_PC00322</name>
</gene>
<accession>A0A2L0HDC4</accession>